<feature type="compositionally biased region" description="Basic and acidic residues" evidence="1">
    <location>
        <begin position="8"/>
        <end position="17"/>
    </location>
</feature>
<gene>
    <name evidence="2" type="ORF">TVY486_0906320</name>
</gene>
<dbReference type="Pfam" id="PF04004">
    <property type="entry name" value="Leo1"/>
    <property type="match status" value="1"/>
</dbReference>
<dbReference type="InterPro" id="IPR007149">
    <property type="entry name" value="Leo1"/>
</dbReference>
<dbReference type="VEuPathDB" id="TriTrypDB:TvY486_0906320"/>
<feature type="region of interest" description="Disordered" evidence="1">
    <location>
        <begin position="433"/>
        <end position="483"/>
    </location>
</feature>
<reference evidence="2" key="1">
    <citation type="journal article" date="2012" name="Proc. Natl. Acad. Sci. U.S.A.">
        <title>Antigenic diversity is generated by distinct evolutionary mechanisms in African trypanosome species.</title>
        <authorList>
            <person name="Jackson A.P."/>
            <person name="Berry A."/>
            <person name="Aslett M."/>
            <person name="Allison H.C."/>
            <person name="Burton P."/>
            <person name="Vavrova-Anderson J."/>
            <person name="Brown R."/>
            <person name="Browne H."/>
            <person name="Corton N."/>
            <person name="Hauser H."/>
            <person name="Gamble J."/>
            <person name="Gilderthorp R."/>
            <person name="Marcello L."/>
            <person name="McQuillan J."/>
            <person name="Otto T.D."/>
            <person name="Quail M.A."/>
            <person name="Sanders M.J."/>
            <person name="van Tonder A."/>
            <person name="Ginger M.L."/>
            <person name="Field M.C."/>
            <person name="Barry J.D."/>
            <person name="Hertz-Fowler C."/>
            <person name="Berriman M."/>
        </authorList>
    </citation>
    <scope>NUCLEOTIDE SEQUENCE</scope>
    <source>
        <strain evidence="2">Y486</strain>
    </source>
</reference>
<dbReference type="EMBL" id="HE573025">
    <property type="protein sequence ID" value="CCC50811.1"/>
    <property type="molecule type" value="Genomic_DNA"/>
</dbReference>
<evidence type="ECO:0000256" key="1">
    <source>
        <dbReference type="SAM" id="MobiDB-lite"/>
    </source>
</evidence>
<dbReference type="PANTHER" id="PTHR23146">
    <property type="entry name" value="LEO1 PROTEIN"/>
    <property type="match status" value="1"/>
</dbReference>
<dbReference type="GO" id="GO:0032968">
    <property type="term" value="P:positive regulation of transcription elongation by RNA polymerase II"/>
    <property type="evidence" value="ECO:0007669"/>
    <property type="project" value="TreeGrafter"/>
</dbReference>
<dbReference type="AlphaFoldDB" id="G0U3F4"/>
<dbReference type="GO" id="GO:0006368">
    <property type="term" value="P:transcription elongation by RNA polymerase II"/>
    <property type="evidence" value="ECO:0007669"/>
    <property type="project" value="InterPro"/>
</dbReference>
<dbReference type="GO" id="GO:1990269">
    <property type="term" value="F:RNA polymerase II C-terminal domain phosphoserine binding"/>
    <property type="evidence" value="ECO:0007669"/>
    <property type="project" value="TreeGrafter"/>
</dbReference>
<accession>G0U3F4</accession>
<dbReference type="GO" id="GO:0016593">
    <property type="term" value="C:Cdc73/Paf1 complex"/>
    <property type="evidence" value="ECO:0007669"/>
    <property type="project" value="InterPro"/>
</dbReference>
<dbReference type="OMA" id="IPMNAEA"/>
<feature type="region of interest" description="Disordered" evidence="1">
    <location>
        <begin position="1"/>
        <end position="22"/>
    </location>
</feature>
<organism evidence="2">
    <name type="scientific">Trypanosoma vivax (strain Y486)</name>
    <dbReference type="NCBI Taxonomy" id="1055687"/>
    <lineage>
        <taxon>Eukaryota</taxon>
        <taxon>Discoba</taxon>
        <taxon>Euglenozoa</taxon>
        <taxon>Kinetoplastea</taxon>
        <taxon>Metakinetoplastina</taxon>
        <taxon>Trypanosomatida</taxon>
        <taxon>Trypanosomatidae</taxon>
        <taxon>Trypanosoma</taxon>
        <taxon>Duttonella</taxon>
    </lineage>
</organism>
<name>G0U3F4_TRYVY</name>
<evidence type="ECO:0008006" key="3">
    <source>
        <dbReference type="Google" id="ProtNLM"/>
    </source>
</evidence>
<sequence>MDLDGWAPEEHSQREQVDAVPASGEAEVIAFPAAVGDGSDALGLHRFEQSYEHITCGLSDLFGPSFVVSTTNPPDPMLVDTRSLLRRLFGPYICEEDVDIGDQSNEKLASEMKKNHTLVEVEKVTRLFGSSGTSIVMRQQPRLFACLHSTMPQKQSLGVHQELWLTDMPKITPNRQTLHMEPQPFAPSSFSKPKSTERKLYTPQNVVRWAHHHATDTFMSNARVVRWSDGSVTLHVGSDLFTLQQSKDNSLTMLASPVVVGKDDLKTQAMVSVLTPDEHYVVEGASAASIEKAVTEESLRLRSISAQHNLAYTVSTLPAIDWNKKTNTGRTSIEEYVMLEYNRRQKIIEQRKKEGRPMTLTEQMEMENELLQKLQTLSDRELLEEFGEQRRREALRTTTRQQHTRKSRFDRNLNLEGGDYSVDNSGFDVLEMSSENASNNDRDDVNNSEYGEVENSYEAFLRNKRQREESEEDAARVHRFRQH</sequence>
<feature type="region of interest" description="Disordered" evidence="1">
    <location>
        <begin position="392"/>
        <end position="417"/>
    </location>
</feature>
<evidence type="ECO:0000313" key="2">
    <source>
        <dbReference type="EMBL" id="CCC50811.1"/>
    </source>
</evidence>
<proteinExistence type="predicted"/>
<protein>
    <recommendedName>
        <fullName evidence="3">Leo1-like protein</fullName>
    </recommendedName>
</protein>
<dbReference type="PANTHER" id="PTHR23146:SF0">
    <property type="entry name" value="RNA POLYMERASE-ASSOCIATED PROTEIN LEO1"/>
    <property type="match status" value="1"/>
</dbReference>